<dbReference type="AlphaFoldDB" id="A0A8J8TRV9"/>
<feature type="transmembrane region" description="Helical" evidence="2">
    <location>
        <begin position="339"/>
        <end position="361"/>
    </location>
</feature>
<feature type="transmembrane region" description="Helical" evidence="2">
    <location>
        <begin position="168"/>
        <end position="186"/>
    </location>
</feature>
<feature type="compositionally biased region" description="Polar residues" evidence="1">
    <location>
        <begin position="299"/>
        <end position="308"/>
    </location>
</feature>
<evidence type="ECO:0000256" key="2">
    <source>
        <dbReference type="SAM" id="Phobius"/>
    </source>
</evidence>
<keyword evidence="2" id="KW-1133">Transmembrane helix</keyword>
<comment type="caution">
    <text evidence="3">The sequence shown here is derived from an EMBL/GenBank/DDBJ whole genome shotgun (WGS) entry which is preliminary data.</text>
</comment>
<protein>
    <submittedName>
        <fullName evidence="3">S26 family signal peptidase</fullName>
    </submittedName>
</protein>
<feature type="transmembrane region" description="Helical" evidence="2">
    <location>
        <begin position="206"/>
        <end position="229"/>
    </location>
</feature>
<name>A0A8J8TRV9_9EURY</name>
<evidence type="ECO:0000313" key="3">
    <source>
        <dbReference type="EMBL" id="TYL38350.1"/>
    </source>
</evidence>
<keyword evidence="2" id="KW-0472">Membrane</keyword>
<dbReference type="CDD" id="cd06530">
    <property type="entry name" value="S26_SPase_I"/>
    <property type="match status" value="1"/>
</dbReference>
<evidence type="ECO:0000256" key="1">
    <source>
        <dbReference type="SAM" id="MobiDB-lite"/>
    </source>
</evidence>
<dbReference type="SUPFAM" id="SSF51306">
    <property type="entry name" value="LexA/Signal peptidase"/>
    <property type="match status" value="1"/>
</dbReference>
<dbReference type="InterPro" id="IPR036286">
    <property type="entry name" value="LexA/Signal_pep-like_sf"/>
</dbReference>
<gene>
    <name evidence="3" type="ORF">CV102_11075</name>
</gene>
<dbReference type="EMBL" id="PHNJ01000005">
    <property type="protein sequence ID" value="TYL38350.1"/>
    <property type="molecule type" value="Genomic_DNA"/>
</dbReference>
<accession>A0A8J8TRV9</accession>
<dbReference type="RefSeq" id="WP_148858047.1">
    <property type="nucleotide sequence ID" value="NZ_PHNJ01000005.1"/>
</dbReference>
<dbReference type="InterPro" id="IPR019533">
    <property type="entry name" value="Peptidase_S26"/>
</dbReference>
<dbReference type="OrthoDB" id="50404at2157"/>
<keyword evidence="4" id="KW-1185">Reference proteome</keyword>
<keyword evidence="2" id="KW-0812">Transmembrane</keyword>
<dbReference type="GO" id="GO:0004252">
    <property type="term" value="F:serine-type endopeptidase activity"/>
    <property type="evidence" value="ECO:0007669"/>
    <property type="project" value="InterPro"/>
</dbReference>
<reference evidence="3" key="1">
    <citation type="submission" date="2017-11" db="EMBL/GenBank/DDBJ databases">
        <authorList>
            <person name="Kajale S.C."/>
            <person name="Sharma A."/>
        </authorList>
    </citation>
    <scope>NUCLEOTIDE SEQUENCE</scope>
    <source>
        <strain evidence="3">LS1_42</strain>
    </source>
</reference>
<evidence type="ECO:0000313" key="4">
    <source>
        <dbReference type="Proteomes" id="UP000766904"/>
    </source>
</evidence>
<feature type="region of interest" description="Disordered" evidence="1">
    <location>
        <begin position="284"/>
        <end position="308"/>
    </location>
</feature>
<sequence length="389" mass="40491">MTAAGLVRRGIAAVAVLAVLLLILGQVLGQPILLGYVATGSMEPAMDAGDGFVAVPSAVTGSPSEGDVVVFDARELHDGGLTTHRVVGETDEGYVTKGDANPFTDQDGGEPPVRDGQIVAVAWQINGEAVTIPHLGTAIMGVHGAMESGYGLFASALGLTTALEGDNLGAMLVALGVALFGVGFLLDHGGPHRRDTTRSTSRENVYAFWGTLALVLFLVVGLATAAMVVPAGTYEYAVVSTESPTDDPQVLAPGGTSELTRAVDNAGYVPVVVVHEAESGGIEADPGWQTVGPRDSGETALSLSAPESTGEYTRHVGEHRYLAVLPPSVLVWLHGVHPLAAIAAVDLVVVGVVVGATLLLFGRGDFRIRTAGNHVPFSTRMRRRLRRWR</sequence>
<dbReference type="GO" id="GO:0006465">
    <property type="term" value="P:signal peptide processing"/>
    <property type="evidence" value="ECO:0007669"/>
    <property type="project" value="InterPro"/>
</dbReference>
<dbReference type="Proteomes" id="UP000766904">
    <property type="component" value="Unassembled WGS sequence"/>
</dbReference>
<organism evidence="3 4">
    <name type="scientific">Natronococcus pandeyae</name>
    <dbReference type="NCBI Taxonomy" id="2055836"/>
    <lineage>
        <taxon>Archaea</taxon>
        <taxon>Methanobacteriati</taxon>
        <taxon>Methanobacteriota</taxon>
        <taxon>Stenosarchaea group</taxon>
        <taxon>Halobacteria</taxon>
        <taxon>Halobacteriales</taxon>
        <taxon>Natrialbaceae</taxon>
        <taxon>Natronococcus</taxon>
    </lineage>
</organism>
<proteinExistence type="predicted"/>